<evidence type="ECO:0000256" key="6">
    <source>
        <dbReference type="ARBA" id="ARBA00023157"/>
    </source>
</evidence>
<evidence type="ECO:0000256" key="5">
    <source>
        <dbReference type="ARBA" id="ARBA00023136"/>
    </source>
</evidence>
<dbReference type="Pfam" id="PF13927">
    <property type="entry name" value="Ig_3"/>
    <property type="match status" value="2"/>
</dbReference>
<feature type="domain" description="Ig-like" evidence="11">
    <location>
        <begin position="241"/>
        <end position="357"/>
    </location>
</feature>
<feature type="domain" description="Ig-like" evidence="11">
    <location>
        <begin position="32"/>
        <end position="138"/>
    </location>
</feature>
<dbReference type="AlphaFoldDB" id="A0ABD2XB32"/>
<dbReference type="Gene3D" id="2.60.40.10">
    <property type="entry name" value="Immunoglobulins"/>
    <property type="match status" value="3"/>
</dbReference>
<dbReference type="FunFam" id="2.60.40.10:FF:000328">
    <property type="entry name" value="CLUMA_CG000981, isoform A"/>
    <property type="match status" value="1"/>
</dbReference>
<dbReference type="InterPro" id="IPR051170">
    <property type="entry name" value="Neural/epithelial_adhesion"/>
</dbReference>
<evidence type="ECO:0000256" key="1">
    <source>
        <dbReference type="ARBA" id="ARBA00004236"/>
    </source>
</evidence>
<feature type="chain" id="PRO_5044811170" description="Ig-like domain-containing protein" evidence="10">
    <location>
        <begin position="29"/>
        <end position="452"/>
    </location>
</feature>
<keyword evidence="13" id="KW-1185">Reference proteome</keyword>
<evidence type="ECO:0000256" key="2">
    <source>
        <dbReference type="ARBA" id="ARBA00022475"/>
    </source>
</evidence>
<evidence type="ECO:0000313" key="13">
    <source>
        <dbReference type="Proteomes" id="UP001627154"/>
    </source>
</evidence>
<dbReference type="EMBL" id="JBJJXI010000037">
    <property type="protein sequence ID" value="KAL3402164.1"/>
    <property type="molecule type" value="Genomic_DNA"/>
</dbReference>
<dbReference type="SMART" id="SM00408">
    <property type="entry name" value="IGc2"/>
    <property type="match status" value="3"/>
</dbReference>
<dbReference type="InterPro" id="IPR007110">
    <property type="entry name" value="Ig-like_dom"/>
</dbReference>
<dbReference type="PROSITE" id="PS50835">
    <property type="entry name" value="IG_LIKE"/>
    <property type="match status" value="3"/>
</dbReference>
<evidence type="ECO:0000256" key="9">
    <source>
        <dbReference type="SAM" id="Phobius"/>
    </source>
</evidence>
<keyword evidence="5 9" id="KW-0472">Membrane</keyword>
<dbReference type="Proteomes" id="UP001627154">
    <property type="component" value="Unassembled WGS sequence"/>
</dbReference>
<evidence type="ECO:0000259" key="11">
    <source>
        <dbReference type="PROSITE" id="PS50835"/>
    </source>
</evidence>
<comment type="subcellular location">
    <subcellularLocation>
        <location evidence="1">Cell membrane</location>
    </subcellularLocation>
</comment>
<reference evidence="12 13" key="1">
    <citation type="journal article" date="2024" name="bioRxiv">
        <title>A reference genome for Trichogramma kaykai: A tiny desert-dwelling parasitoid wasp with competing sex-ratio distorters.</title>
        <authorList>
            <person name="Culotta J."/>
            <person name="Lindsey A.R."/>
        </authorList>
    </citation>
    <scope>NUCLEOTIDE SEQUENCE [LARGE SCALE GENOMIC DNA]</scope>
    <source>
        <strain evidence="12 13">KSX58</strain>
    </source>
</reference>
<evidence type="ECO:0000256" key="7">
    <source>
        <dbReference type="ARBA" id="ARBA00023180"/>
    </source>
</evidence>
<dbReference type="InterPro" id="IPR013783">
    <property type="entry name" value="Ig-like_fold"/>
</dbReference>
<keyword evidence="4" id="KW-0677">Repeat</keyword>
<dbReference type="SMART" id="SM00409">
    <property type="entry name" value="IG"/>
    <property type="match status" value="3"/>
</dbReference>
<dbReference type="InterPro" id="IPR003599">
    <property type="entry name" value="Ig_sub"/>
</dbReference>
<organism evidence="12 13">
    <name type="scientific">Trichogramma kaykai</name>
    <dbReference type="NCBI Taxonomy" id="54128"/>
    <lineage>
        <taxon>Eukaryota</taxon>
        <taxon>Metazoa</taxon>
        <taxon>Ecdysozoa</taxon>
        <taxon>Arthropoda</taxon>
        <taxon>Hexapoda</taxon>
        <taxon>Insecta</taxon>
        <taxon>Pterygota</taxon>
        <taxon>Neoptera</taxon>
        <taxon>Endopterygota</taxon>
        <taxon>Hymenoptera</taxon>
        <taxon>Apocrita</taxon>
        <taxon>Proctotrupomorpha</taxon>
        <taxon>Chalcidoidea</taxon>
        <taxon>Trichogrammatidae</taxon>
        <taxon>Trichogramma</taxon>
    </lineage>
</organism>
<dbReference type="CDD" id="cd00096">
    <property type="entry name" value="Ig"/>
    <property type="match status" value="1"/>
</dbReference>
<evidence type="ECO:0000256" key="4">
    <source>
        <dbReference type="ARBA" id="ARBA00022737"/>
    </source>
</evidence>
<dbReference type="Pfam" id="PF07679">
    <property type="entry name" value="I-set"/>
    <property type="match status" value="1"/>
</dbReference>
<feature type="signal peptide" evidence="10">
    <location>
        <begin position="1"/>
        <end position="28"/>
    </location>
</feature>
<evidence type="ECO:0000313" key="12">
    <source>
        <dbReference type="EMBL" id="KAL3402164.1"/>
    </source>
</evidence>
<dbReference type="PANTHER" id="PTHR12231">
    <property type="entry name" value="CTX-RELATED TYPE I TRANSMEMBRANE PROTEIN"/>
    <property type="match status" value="1"/>
</dbReference>
<keyword evidence="2" id="KW-1003">Cell membrane</keyword>
<keyword evidence="6" id="KW-1015">Disulfide bond</keyword>
<keyword evidence="8" id="KW-0393">Immunoglobulin domain</keyword>
<comment type="caution">
    <text evidence="12">The sequence shown here is derived from an EMBL/GenBank/DDBJ whole genome shotgun (WGS) entry which is preliminary data.</text>
</comment>
<proteinExistence type="predicted"/>
<dbReference type="PANTHER" id="PTHR12231:SF265">
    <property type="entry name" value="DPR-INTERACTING PROTEIN LAMBDA"/>
    <property type="match status" value="1"/>
</dbReference>
<accession>A0ABD2XB32</accession>
<keyword evidence="3 10" id="KW-0732">Signal</keyword>
<dbReference type="InterPro" id="IPR003598">
    <property type="entry name" value="Ig_sub2"/>
</dbReference>
<feature type="domain" description="Ig-like" evidence="11">
    <location>
        <begin position="140"/>
        <end position="230"/>
    </location>
</feature>
<name>A0ABD2XB32_9HYME</name>
<evidence type="ECO:0000256" key="8">
    <source>
        <dbReference type="ARBA" id="ARBA00023319"/>
    </source>
</evidence>
<sequence>MHGLIDEMATRDRFLCLLLSIVFYSTIGQTEPRLDIQPEFLAPLENHTVTQGRDVFFTCVVNHLQSYKIAWLKSDSRAILAMHTHMVAPNPRLSVTHNGHNTWKLHVFNVQPEDSGTYMCQVNTDPMRSQVGHMKVLTPPDIVDQMDDFDRLTSLERGNVWLRCKAVGNPKPEVTWRREDGRSITLRSENSRSLTVKTYKNEDLHLNGILRQEMGSYLCIASNGVPPSVSKRYYVNVLFKPTIRIKDQIIVAQTNDDVTFECYVESSPKSLTTWYTQDGAFFKFFKNTSDSFLIIQFFFIFKGVKVIQDAWHIISEEIQNEYSSLSNLELKSVKESDFGAYKCFTENAFGTSSAVFQLLDYQRVNKSVTSSQHNKYGKTGNTIVNHGHNELDIYAANNNKDERSFRFPNANENEDLAFEAHYEQSRATFLLPNTGIIFVIWITFYFYLNYIY</sequence>
<gene>
    <name evidence="12" type="ORF">TKK_004715</name>
</gene>
<dbReference type="SUPFAM" id="SSF48726">
    <property type="entry name" value="Immunoglobulin"/>
    <property type="match status" value="3"/>
</dbReference>
<keyword evidence="9" id="KW-0812">Transmembrane</keyword>
<keyword evidence="9" id="KW-1133">Transmembrane helix</keyword>
<dbReference type="GO" id="GO:0005886">
    <property type="term" value="C:plasma membrane"/>
    <property type="evidence" value="ECO:0007669"/>
    <property type="project" value="UniProtKB-SubCell"/>
</dbReference>
<evidence type="ECO:0000256" key="3">
    <source>
        <dbReference type="ARBA" id="ARBA00022729"/>
    </source>
</evidence>
<dbReference type="InterPro" id="IPR013098">
    <property type="entry name" value="Ig_I-set"/>
</dbReference>
<protein>
    <recommendedName>
        <fullName evidence="11">Ig-like domain-containing protein</fullName>
    </recommendedName>
</protein>
<feature type="transmembrane region" description="Helical" evidence="9">
    <location>
        <begin position="429"/>
        <end position="448"/>
    </location>
</feature>
<evidence type="ECO:0000256" key="10">
    <source>
        <dbReference type="SAM" id="SignalP"/>
    </source>
</evidence>
<keyword evidence="7" id="KW-0325">Glycoprotein</keyword>
<dbReference type="InterPro" id="IPR036179">
    <property type="entry name" value="Ig-like_dom_sf"/>
</dbReference>